<dbReference type="Proteomes" id="UP000256269">
    <property type="component" value="Unassembled WGS sequence"/>
</dbReference>
<name>A0A3E0I5U3_9PSEU</name>
<feature type="transmembrane region" description="Helical" evidence="1">
    <location>
        <begin position="252"/>
        <end position="273"/>
    </location>
</feature>
<organism evidence="2 3">
    <name type="scientific">Kutzneria buriramensis</name>
    <dbReference type="NCBI Taxonomy" id="1045776"/>
    <lineage>
        <taxon>Bacteria</taxon>
        <taxon>Bacillati</taxon>
        <taxon>Actinomycetota</taxon>
        <taxon>Actinomycetes</taxon>
        <taxon>Pseudonocardiales</taxon>
        <taxon>Pseudonocardiaceae</taxon>
        <taxon>Kutzneria</taxon>
    </lineage>
</organism>
<keyword evidence="1" id="KW-0472">Membrane</keyword>
<dbReference type="PANTHER" id="PTHR37305:SF1">
    <property type="entry name" value="MEMBRANE PROTEIN"/>
    <property type="match status" value="1"/>
</dbReference>
<proteinExistence type="predicted"/>
<gene>
    <name evidence="2" type="ORF">BCF44_102356</name>
</gene>
<keyword evidence="3" id="KW-1185">Reference proteome</keyword>
<dbReference type="Pfam" id="PF12679">
    <property type="entry name" value="ABC2_membrane_2"/>
    <property type="match status" value="1"/>
</dbReference>
<dbReference type="AlphaFoldDB" id="A0A3E0I5U3"/>
<keyword evidence="1" id="KW-0812">Transmembrane</keyword>
<protein>
    <submittedName>
        <fullName evidence="2">ABC-2 family transporter</fullName>
    </submittedName>
</protein>
<evidence type="ECO:0000313" key="3">
    <source>
        <dbReference type="Proteomes" id="UP000256269"/>
    </source>
</evidence>
<comment type="caution">
    <text evidence="2">The sequence shown here is derived from an EMBL/GenBank/DDBJ whole genome shotgun (WGS) entry which is preliminary data.</text>
</comment>
<reference evidence="2 3" key="1">
    <citation type="submission" date="2018-08" db="EMBL/GenBank/DDBJ databases">
        <title>Genomic Encyclopedia of Archaeal and Bacterial Type Strains, Phase II (KMG-II): from individual species to whole genera.</title>
        <authorList>
            <person name="Goeker M."/>
        </authorList>
    </citation>
    <scope>NUCLEOTIDE SEQUENCE [LARGE SCALE GENOMIC DNA]</scope>
    <source>
        <strain evidence="2 3">DSM 45791</strain>
    </source>
</reference>
<dbReference type="OrthoDB" id="3297477at2"/>
<accession>A0A3E0I5U3</accession>
<feature type="transmembrane region" description="Helical" evidence="1">
    <location>
        <begin position="201"/>
        <end position="218"/>
    </location>
</feature>
<feature type="transmembrane region" description="Helical" evidence="1">
    <location>
        <begin position="169"/>
        <end position="194"/>
    </location>
</feature>
<keyword evidence="1" id="KW-1133">Transmembrane helix</keyword>
<dbReference type="EMBL" id="QUNO01000002">
    <property type="protein sequence ID" value="REH54124.1"/>
    <property type="molecule type" value="Genomic_DNA"/>
</dbReference>
<feature type="transmembrane region" description="Helical" evidence="1">
    <location>
        <begin position="84"/>
        <end position="104"/>
    </location>
</feature>
<evidence type="ECO:0000313" key="2">
    <source>
        <dbReference type="EMBL" id="REH54124.1"/>
    </source>
</evidence>
<feature type="transmembrane region" description="Helical" evidence="1">
    <location>
        <begin position="125"/>
        <end position="149"/>
    </location>
</feature>
<dbReference type="GO" id="GO:0140359">
    <property type="term" value="F:ABC-type transporter activity"/>
    <property type="evidence" value="ECO:0007669"/>
    <property type="project" value="InterPro"/>
</dbReference>
<feature type="transmembrane region" description="Helical" evidence="1">
    <location>
        <begin position="41"/>
        <end position="64"/>
    </location>
</feature>
<dbReference type="PANTHER" id="PTHR37305">
    <property type="entry name" value="INTEGRAL MEMBRANE PROTEIN-RELATED"/>
    <property type="match status" value="1"/>
</dbReference>
<sequence>MTAVTSKPVVRRAEMPDNVRVTLPRVLRSEWSKFWSLRSSYFTLGGMVLAMVGLGGLFSAVTANRYPLMTHVEQLRLDPAQVSLRGYAIAQLVIGVLGVLVVTGEYGTGMIRSSLVGAPRRWPVLVAKAAVFAVITLVVTEIAAFAAFFVGQAFLDGQHIGTTLGADGVLRAVVGTGLYLTVVGLIGTGIGFVIRSTAGSVATVFGLLLVLPVLGEALPSDWGDKINPYLPSNAGQQLLVVHPDAAATLSPWGGFAVFCGYALAALLIGGYLLRRRDA</sequence>
<evidence type="ECO:0000256" key="1">
    <source>
        <dbReference type="SAM" id="Phobius"/>
    </source>
</evidence>
<dbReference type="GO" id="GO:0005886">
    <property type="term" value="C:plasma membrane"/>
    <property type="evidence" value="ECO:0007669"/>
    <property type="project" value="UniProtKB-SubCell"/>
</dbReference>
<dbReference type="RefSeq" id="WP_116173229.1">
    <property type="nucleotide sequence ID" value="NZ_CP144375.1"/>
</dbReference>